<dbReference type="AlphaFoldDB" id="A0AAD6J1P2"/>
<evidence type="ECO:0000259" key="6">
    <source>
        <dbReference type="Pfam" id="PF02782"/>
    </source>
</evidence>
<keyword evidence="8" id="KW-1185">Reference proteome</keyword>
<dbReference type="InterPro" id="IPR006003">
    <property type="entry name" value="FGGY_RbtK-like"/>
</dbReference>
<feature type="domain" description="Carbohydrate kinase FGGY C-terminal" evidence="6">
    <location>
        <begin position="417"/>
        <end position="629"/>
    </location>
</feature>
<dbReference type="Pfam" id="PF00370">
    <property type="entry name" value="FGGY_N"/>
    <property type="match status" value="1"/>
</dbReference>
<reference evidence="7" key="1">
    <citation type="submission" date="2023-01" db="EMBL/GenBank/DDBJ databases">
        <title>The chitinases involved in constricting ring structure development in the nematode-trapping fungus Drechslerella dactyloides.</title>
        <authorList>
            <person name="Wang R."/>
            <person name="Zhang L."/>
            <person name="Tang P."/>
            <person name="Li S."/>
            <person name="Liang L."/>
        </authorList>
    </citation>
    <scope>NUCLEOTIDE SEQUENCE</scope>
    <source>
        <strain evidence="7">YMF1.00031</strain>
    </source>
</reference>
<dbReference type="InterPro" id="IPR018485">
    <property type="entry name" value="FGGY_C"/>
</dbReference>
<dbReference type="NCBIfam" id="TIGR01315">
    <property type="entry name" value="5C_CHO_kinase"/>
    <property type="match status" value="1"/>
</dbReference>
<keyword evidence="3 7" id="KW-0418">Kinase</keyword>
<dbReference type="CDD" id="cd07782">
    <property type="entry name" value="ASKHA_NBD_FGGY_D-RBK"/>
    <property type="match status" value="1"/>
</dbReference>
<evidence type="ECO:0000256" key="3">
    <source>
        <dbReference type="ARBA" id="ARBA00022777"/>
    </source>
</evidence>
<dbReference type="GO" id="GO:0019150">
    <property type="term" value="F:D-ribulokinase activity"/>
    <property type="evidence" value="ECO:0007669"/>
    <property type="project" value="TreeGrafter"/>
</dbReference>
<dbReference type="Proteomes" id="UP001221413">
    <property type="component" value="Unassembled WGS sequence"/>
</dbReference>
<dbReference type="Gene3D" id="1.20.58.2240">
    <property type="match status" value="1"/>
</dbReference>
<dbReference type="GO" id="GO:0019321">
    <property type="term" value="P:pentose metabolic process"/>
    <property type="evidence" value="ECO:0007669"/>
    <property type="project" value="TreeGrafter"/>
</dbReference>
<evidence type="ECO:0000256" key="4">
    <source>
        <dbReference type="SAM" id="MobiDB-lite"/>
    </source>
</evidence>
<dbReference type="Pfam" id="PF02782">
    <property type="entry name" value="FGGY_C"/>
    <property type="match status" value="1"/>
</dbReference>
<comment type="caution">
    <text evidence="7">The sequence shown here is derived from an EMBL/GenBank/DDBJ whole genome shotgun (WGS) entry which is preliminary data.</text>
</comment>
<organism evidence="7 8">
    <name type="scientific">Drechslerella dactyloides</name>
    <name type="common">Nematode-trapping fungus</name>
    <name type="synonym">Arthrobotrys dactyloides</name>
    <dbReference type="NCBI Taxonomy" id="74499"/>
    <lineage>
        <taxon>Eukaryota</taxon>
        <taxon>Fungi</taxon>
        <taxon>Dikarya</taxon>
        <taxon>Ascomycota</taxon>
        <taxon>Pezizomycotina</taxon>
        <taxon>Orbiliomycetes</taxon>
        <taxon>Orbiliales</taxon>
        <taxon>Orbiliaceae</taxon>
        <taxon>Drechslerella</taxon>
    </lineage>
</organism>
<dbReference type="PANTHER" id="PTHR43435:SF4">
    <property type="entry name" value="FGGY CARBOHYDRATE KINASE DOMAIN-CONTAINING PROTEIN"/>
    <property type="match status" value="1"/>
</dbReference>
<gene>
    <name evidence="7" type="ORF">Dda_1415</name>
</gene>
<dbReference type="InterPro" id="IPR043129">
    <property type="entry name" value="ATPase_NBD"/>
</dbReference>
<protein>
    <submittedName>
        <fullName evidence="7">Sugar kinase</fullName>
    </submittedName>
</protein>
<sequence length="701" mass="76557">MMCVLFARVRWLKKRREEKRREEKRREEKSAGKRNYTTCALSIRSTPDLGLIDTVPETGALLSPETAPIGDATAKNIGVDGARSPAHHRESVEGYTDMATTDPRRTYAVGVDVGTGSARACIIDFTGELLAEVSKEIKTWSSRADYYEQSTTDIWKAICYCVRACLEKAAVDPANVKGIGFDATCSLAVLSESTDEPVSVAGPEFQDKERNVILWMDHRCPDETAAINATGHKLLKYVGGRMSIEMEIPKVLWLKRHLPPSTFRDCKFYDLVDALTHIASGTETRSFCSTVCKQGYVPVGIDGSVKGWQEDFLAAVGLPELAEDNFKRMGGVNGEYAKNGTMLSAGELVGGLCKQAAEQLGLLEGTKIGSGVIDAYAGWIGTTPDSQRTVGAKVELQEPLLDESIPKNNLEQAFTRLAAVAGTSTCHLVMSRNPVFVPGVWGPYRDVILPDFWMAEGGQSSTGSLLNHVVTTHPSYATAKTQAAEQKISIYELLNARLEQLRVEQGAPSISYLARHIFFYGDHHGNRSPIADATMRGAIVGLSMDTSVNDLALQYYAAMEFIAQQTRHIISAMNASGHNITTIFMSGGQCRNPILMALVANATRLPVVIPRYVDAAVVLGSAMMGAKAAGADPVTGRTEGLWEIMDRLSKPGRMVHVTDDKRELALLDAKYRVFLQMSEEQQKFRRSIDAEIQGWAAATTT</sequence>
<dbReference type="Gene3D" id="3.30.420.40">
    <property type="match status" value="1"/>
</dbReference>
<proteinExistence type="inferred from homology"/>
<evidence type="ECO:0000313" key="7">
    <source>
        <dbReference type="EMBL" id="KAJ6262858.1"/>
    </source>
</evidence>
<dbReference type="SUPFAM" id="SSF53067">
    <property type="entry name" value="Actin-like ATPase domain"/>
    <property type="match status" value="2"/>
</dbReference>
<accession>A0AAD6J1P2</accession>
<feature type="region of interest" description="Disordered" evidence="4">
    <location>
        <begin position="75"/>
        <end position="94"/>
    </location>
</feature>
<comment type="similarity">
    <text evidence="1">Belongs to the FGGY kinase family.</text>
</comment>
<keyword evidence="2" id="KW-0808">Transferase</keyword>
<evidence type="ECO:0000256" key="1">
    <source>
        <dbReference type="ARBA" id="ARBA00009156"/>
    </source>
</evidence>
<evidence type="ECO:0000259" key="5">
    <source>
        <dbReference type="Pfam" id="PF00370"/>
    </source>
</evidence>
<dbReference type="GO" id="GO:0005737">
    <property type="term" value="C:cytoplasm"/>
    <property type="evidence" value="ECO:0007669"/>
    <property type="project" value="TreeGrafter"/>
</dbReference>
<dbReference type="EMBL" id="JAQGDS010000002">
    <property type="protein sequence ID" value="KAJ6262858.1"/>
    <property type="molecule type" value="Genomic_DNA"/>
</dbReference>
<evidence type="ECO:0000313" key="8">
    <source>
        <dbReference type="Proteomes" id="UP001221413"/>
    </source>
</evidence>
<evidence type="ECO:0000256" key="2">
    <source>
        <dbReference type="ARBA" id="ARBA00022679"/>
    </source>
</evidence>
<dbReference type="PANTHER" id="PTHR43435">
    <property type="entry name" value="RIBULOKINASE"/>
    <property type="match status" value="1"/>
</dbReference>
<dbReference type="InterPro" id="IPR018484">
    <property type="entry name" value="FGGY_N"/>
</dbReference>
<feature type="domain" description="Carbohydrate kinase FGGY N-terminal" evidence="5">
    <location>
        <begin position="107"/>
        <end position="381"/>
    </location>
</feature>
<name>A0AAD6J1P2_DREDA</name>